<organism evidence="3 4">
    <name type="scientific">Recurvomyces mirabilis</name>
    <dbReference type="NCBI Taxonomy" id="574656"/>
    <lineage>
        <taxon>Eukaryota</taxon>
        <taxon>Fungi</taxon>
        <taxon>Dikarya</taxon>
        <taxon>Ascomycota</taxon>
        <taxon>Pezizomycotina</taxon>
        <taxon>Dothideomycetes</taxon>
        <taxon>Dothideomycetidae</taxon>
        <taxon>Mycosphaerellales</taxon>
        <taxon>Teratosphaeriaceae</taxon>
        <taxon>Recurvomyces</taxon>
    </lineage>
</organism>
<dbReference type="EMBL" id="JAUTXT010000007">
    <property type="protein sequence ID" value="KAK3677149.1"/>
    <property type="molecule type" value="Genomic_DNA"/>
</dbReference>
<dbReference type="GO" id="GO:0016491">
    <property type="term" value="F:oxidoreductase activity"/>
    <property type="evidence" value="ECO:0007669"/>
    <property type="project" value="UniProtKB-KW"/>
</dbReference>
<dbReference type="GO" id="GO:0005737">
    <property type="term" value="C:cytoplasm"/>
    <property type="evidence" value="ECO:0007669"/>
    <property type="project" value="TreeGrafter"/>
</dbReference>
<dbReference type="PANTHER" id="PTHR43625:SF40">
    <property type="entry name" value="ALDO-KETO REDUCTASE YAKC [NADP(+)]"/>
    <property type="match status" value="1"/>
</dbReference>
<dbReference type="InterPro" id="IPR023210">
    <property type="entry name" value="NADP_OxRdtase_dom"/>
</dbReference>
<gene>
    <name evidence="3" type="ORF">LTR78_002687</name>
</gene>
<dbReference type="CDD" id="cd19076">
    <property type="entry name" value="AKR_AKR13A_13D"/>
    <property type="match status" value="1"/>
</dbReference>
<dbReference type="PANTHER" id="PTHR43625">
    <property type="entry name" value="AFLATOXIN B1 ALDEHYDE REDUCTASE"/>
    <property type="match status" value="1"/>
</dbReference>
<dbReference type="Proteomes" id="UP001274830">
    <property type="component" value="Unassembled WGS sequence"/>
</dbReference>
<proteinExistence type="predicted"/>
<dbReference type="Pfam" id="PF00248">
    <property type="entry name" value="Aldo_ket_red"/>
    <property type="match status" value="1"/>
</dbReference>
<comment type="caution">
    <text evidence="3">The sequence shown here is derived from an EMBL/GenBank/DDBJ whole genome shotgun (WGS) entry which is preliminary data.</text>
</comment>
<evidence type="ECO:0000313" key="3">
    <source>
        <dbReference type="EMBL" id="KAK3677149.1"/>
    </source>
</evidence>
<evidence type="ECO:0000259" key="2">
    <source>
        <dbReference type="Pfam" id="PF00248"/>
    </source>
</evidence>
<keyword evidence="4" id="KW-1185">Reference proteome</keyword>
<accession>A0AAE0WSB0</accession>
<dbReference type="AlphaFoldDB" id="A0AAE0WSB0"/>
<dbReference type="InterPro" id="IPR036812">
    <property type="entry name" value="NAD(P)_OxRdtase_dom_sf"/>
</dbReference>
<evidence type="ECO:0000313" key="4">
    <source>
        <dbReference type="Proteomes" id="UP001274830"/>
    </source>
</evidence>
<dbReference type="SUPFAM" id="SSF51430">
    <property type="entry name" value="NAD(P)-linked oxidoreductase"/>
    <property type="match status" value="1"/>
</dbReference>
<dbReference type="InterPro" id="IPR050791">
    <property type="entry name" value="Aldo-Keto_reductase"/>
</dbReference>
<keyword evidence="1" id="KW-0560">Oxidoreductase</keyword>
<dbReference type="Gene3D" id="3.20.20.100">
    <property type="entry name" value="NADP-dependent oxidoreductase domain"/>
    <property type="match status" value="1"/>
</dbReference>
<sequence length="364" mass="40453">MGSTAKIPTRKLGDDNVSALGLGCMGMSWAYMQDGNYDIRTNIDAEADLIHIGGFNDKQSAEVLTKSADLGCNFWDTSDIYGPHTNEQLLGKWFKDTGRRNEIFLATKFGNCRDAQGNMAVRGDKEYVKKACHDSLERLGTDRIDLYYQHRVDNKTPIEETVQAMVDLKNEGKIRYLGLSECSAKTLRRACKVHPIAAAQMEFSPFALEIESEQTEFLKAARELGVKIVAYSPLGRGFLTGTIKSRSDLDPSDTRANHPRFSEEHFDDNLKLVETLSEIAKKKSCTPGQLSLAWVLTQGDDFLPIPGTKRIKYLEENLGALEVQLSKDDEKEIRKAIESVGGSKGLRYPPGLIAFCFGDSPPDV</sequence>
<evidence type="ECO:0000256" key="1">
    <source>
        <dbReference type="ARBA" id="ARBA00023002"/>
    </source>
</evidence>
<reference evidence="3" key="1">
    <citation type="submission" date="2023-07" db="EMBL/GenBank/DDBJ databases">
        <title>Black Yeasts Isolated from many extreme environments.</title>
        <authorList>
            <person name="Coleine C."/>
            <person name="Stajich J.E."/>
            <person name="Selbmann L."/>
        </authorList>
    </citation>
    <scope>NUCLEOTIDE SEQUENCE</scope>
    <source>
        <strain evidence="3">CCFEE 5485</strain>
    </source>
</reference>
<protein>
    <recommendedName>
        <fullName evidence="2">NADP-dependent oxidoreductase domain-containing protein</fullName>
    </recommendedName>
</protein>
<name>A0AAE0WSB0_9PEZI</name>
<feature type="domain" description="NADP-dependent oxidoreductase" evidence="2">
    <location>
        <begin position="53"/>
        <end position="337"/>
    </location>
</feature>